<protein>
    <submittedName>
        <fullName evidence="2">Uncharacterized protein</fullName>
    </submittedName>
</protein>
<dbReference type="Gramene" id="OMO53973">
    <property type="protein sequence ID" value="OMO53973"/>
    <property type="gene ID" value="CCACVL1_28168"/>
</dbReference>
<dbReference type="AlphaFoldDB" id="A0A1R3G7B7"/>
<dbReference type="Proteomes" id="UP000188268">
    <property type="component" value="Unassembled WGS sequence"/>
</dbReference>
<feature type="region of interest" description="Disordered" evidence="1">
    <location>
        <begin position="38"/>
        <end position="73"/>
    </location>
</feature>
<keyword evidence="3" id="KW-1185">Reference proteome</keyword>
<comment type="caution">
    <text evidence="2">The sequence shown here is derived from an EMBL/GenBank/DDBJ whole genome shotgun (WGS) entry which is preliminary data.</text>
</comment>
<name>A0A1R3G7B7_COCAP</name>
<gene>
    <name evidence="2" type="ORF">CCACVL1_28168</name>
</gene>
<proteinExistence type="predicted"/>
<evidence type="ECO:0000313" key="3">
    <source>
        <dbReference type="Proteomes" id="UP000188268"/>
    </source>
</evidence>
<organism evidence="2 3">
    <name type="scientific">Corchorus capsularis</name>
    <name type="common">Jute</name>
    <dbReference type="NCBI Taxonomy" id="210143"/>
    <lineage>
        <taxon>Eukaryota</taxon>
        <taxon>Viridiplantae</taxon>
        <taxon>Streptophyta</taxon>
        <taxon>Embryophyta</taxon>
        <taxon>Tracheophyta</taxon>
        <taxon>Spermatophyta</taxon>
        <taxon>Magnoliopsida</taxon>
        <taxon>eudicotyledons</taxon>
        <taxon>Gunneridae</taxon>
        <taxon>Pentapetalae</taxon>
        <taxon>rosids</taxon>
        <taxon>malvids</taxon>
        <taxon>Malvales</taxon>
        <taxon>Malvaceae</taxon>
        <taxon>Grewioideae</taxon>
        <taxon>Apeibeae</taxon>
        <taxon>Corchorus</taxon>
    </lineage>
</organism>
<evidence type="ECO:0000313" key="2">
    <source>
        <dbReference type="EMBL" id="OMO53973.1"/>
    </source>
</evidence>
<accession>A0A1R3G7B7</accession>
<reference evidence="2 3" key="1">
    <citation type="submission" date="2013-09" db="EMBL/GenBank/DDBJ databases">
        <title>Corchorus capsularis genome sequencing.</title>
        <authorList>
            <person name="Alam M."/>
            <person name="Haque M.S."/>
            <person name="Islam M.S."/>
            <person name="Emdad E.M."/>
            <person name="Islam M.M."/>
            <person name="Ahmed B."/>
            <person name="Halim A."/>
            <person name="Hossen Q.M.M."/>
            <person name="Hossain M.Z."/>
            <person name="Ahmed R."/>
            <person name="Khan M.M."/>
            <person name="Islam R."/>
            <person name="Rashid M.M."/>
            <person name="Khan S.A."/>
            <person name="Rahman M.S."/>
            <person name="Alam M."/>
        </authorList>
    </citation>
    <scope>NUCLEOTIDE SEQUENCE [LARGE SCALE GENOMIC DNA]</scope>
    <source>
        <strain evidence="3">cv. CVL-1</strain>
        <tissue evidence="2">Whole seedling</tissue>
    </source>
</reference>
<evidence type="ECO:0000256" key="1">
    <source>
        <dbReference type="SAM" id="MobiDB-lite"/>
    </source>
</evidence>
<sequence length="73" mass="8521">MALCRAELDIPFRWRQQYGRRYPDEFLDMSKSSTEATIFSEPRAPLSGRTSDLNDLGILDQQRGRRGSLKCRR</sequence>
<dbReference type="EMBL" id="AWWV01015066">
    <property type="protein sequence ID" value="OMO53973.1"/>
    <property type="molecule type" value="Genomic_DNA"/>
</dbReference>
<feature type="compositionally biased region" description="Basic residues" evidence="1">
    <location>
        <begin position="64"/>
        <end position="73"/>
    </location>
</feature>